<name>A0AAV9T228_9PEZI</name>
<feature type="transmembrane region" description="Helical" evidence="6">
    <location>
        <begin position="488"/>
        <end position="508"/>
    </location>
</feature>
<feature type="transmembrane region" description="Helical" evidence="6">
    <location>
        <begin position="652"/>
        <end position="671"/>
    </location>
</feature>
<keyword evidence="7" id="KW-0732">Signal</keyword>
<feature type="region of interest" description="Disordered" evidence="5">
    <location>
        <begin position="283"/>
        <end position="319"/>
    </location>
</feature>
<comment type="subcellular location">
    <subcellularLocation>
        <location evidence="2">Membrane</location>
        <topology evidence="2">Multi-pass membrane protein</topology>
    </subcellularLocation>
</comment>
<evidence type="ECO:0000259" key="8">
    <source>
        <dbReference type="Pfam" id="PF05572"/>
    </source>
</evidence>
<feature type="transmembrane region" description="Helical" evidence="6">
    <location>
        <begin position="457"/>
        <end position="476"/>
    </location>
</feature>
<feature type="transmembrane region" description="Helical" evidence="6">
    <location>
        <begin position="429"/>
        <end position="450"/>
    </location>
</feature>
<dbReference type="GO" id="GO:0008237">
    <property type="term" value="F:metallopeptidase activity"/>
    <property type="evidence" value="ECO:0007669"/>
    <property type="project" value="InterPro"/>
</dbReference>
<dbReference type="InterPro" id="IPR024079">
    <property type="entry name" value="MetalloPept_cat_dom_sf"/>
</dbReference>
<comment type="similarity">
    <text evidence="4">Belongs to the peptidase M43B family.</text>
</comment>
<feature type="transmembrane region" description="Helical" evidence="6">
    <location>
        <begin position="597"/>
        <end position="615"/>
    </location>
</feature>
<feature type="domain" description="Peptidase M43 pregnancy-associated plasma-A" evidence="8">
    <location>
        <begin position="198"/>
        <end position="276"/>
    </location>
</feature>
<dbReference type="CDD" id="cd17352">
    <property type="entry name" value="MFS_MCT_SLC16"/>
    <property type="match status" value="1"/>
</dbReference>
<dbReference type="InterPro" id="IPR008754">
    <property type="entry name" value="Peptidase_M43"/>
</dbReference>
<feature type="transmembrane region" description="Helical" evidence="6">
    <location>
        <begin position="401"/>
        <end position="423"/>
    </location>
</feature>
<dbReference type="PANTHER" id="PTHR11360:SF315">
    <property type="entry name" value="TRANSPORTER MCH2-RELATED"/>
    <property type="match status" value="1"/>
</dbReference>
<evidence type="ECO:0000256" key="3">
    <source>
        <dbReference type="ARBA" id="ARBA00006727"/>
    </source>
</evidence>
<evidence type="ECO:0000256" key="1">
    <source>
        <dbReference type="ARBA" id="ARBA00003174"/>
    </source>
</evidence>
<dbReference type="Pfam" id="PF07690">
    <property type="entry name" value="MFS_1"/>
    <property type="match status" value="1"/>
</dbReference>
<reference evidence="9 10" key="1">
    <citation type="submission" date="2023-04" db="EMBL/GenBank/DDBJ databases">
        <title>Colletotrichum tabacum stain YC1 causing leaf anthracnose on Nicotiana tabacum(L.) cv.</title>
        <authorList>
            <person name="Ji Z."/>
            <person name="Wang M."/>
            <person name="Zhang J."/>
            <person name="Wang N."/>
            <person name="Zhou Z."/>
        </authorList>
    </citation>
    <scope>NUCLEOTIDE SEQUENCE [LARGE SCALE GENOMIC DNA]</scope>
    <source>
        <strain evidence="9 10">YC1</strain>
    </source>
</reference>
<evidence type="ECO:0000313" key="10">
    <source>
        <dbReference type="Proteomes" id="UP001327957"/>
    </source>
</evidence>
<keyword evidence="6" id="KW-1133">Transmembrane helix</keyword>
<evidence type="ECO:0000256" key="6">
    <source>
        <dbReference type="SAM" id="Phobius"/>
    </source>
</evidence>
<evidence type="ECO:0000256" key="5">
    <source>
        <dbReference type="SAM" id="MobiDB-lite"/>
    </source>
</evidence>
<dbReference type="CDD" id="cd04275">
    <property type="entry name" value="ZnMc_pappalysin_like"/>
    <property type="match status" value="1"/>
</dbReference>
<sequence length="763" mass="82664">MRLNPLVAGTAGLAMVSLAIAQEKCGSEEPAPEAYKAAVGLRAAQRAEGISAGFLSKREEGLLITTYLHVVEDEAHRGFVTDTMINDQMRVLNETFAPHNIQFVVKNLTHTVNDAWTRQARIKEKAEALRQGAYDELNIYFETGLMTNPNSATGVGSFPVEDPWNTGINGTSWYTYDGCHVSVGTMPGGPGVPWDPEDNQGKTATHEVGHWFGLFHVFDGFDCYGEGDLIDDTPATMVATVGCPETQDSCPDHPGLDPIHNYMDYTKHACLSEFTPLQEEQIDINPTDNNPESSLPRVAENEKNGASPTSPEGHRSSEPVDFKEGGYGWVVVGCVFLINAHTWGLNSSYAVFLAYYLNSGAFPDASPIVLAFVGGLSFSVALLIAPIVTFCIPRIGTQPTLGIGVVVQAAALIGASFTTQIWHLLLSQGIGFGVGMGFTFNSTVGVVPQWFVTRRSFANSIATAGSGLGGLVYSLGTNAMIRNIGLPWAFRILAILSFVVNGACCLMMKDRNKALGSVHVAFHKDIFKRIEFWLFVSWGFFGLFGYVISVFSLADYAHTVGFNASQGSILSAMFNLSQGIGRPVIGLVSDRFGRINVAGLGTLIAGLATFFIWIFAGKHFAGTIVFALFGAFAGVLWPTVGPVGAEVVGIQLLPSALSIFWMILVIPATFAEPIALTIKTSGVDAYLNVQLFTGVMYIAAFISIWFLRVWKIRELETIALSEGHHEDVLRNDDAVSLTTSRRTELKPGIFRSMFQGMLTLKRV</sequence>
<evidence type="ECO:0000256" key="4">
    <source>
        <dbReference type="ARBA" id="ARBA00008721"/>
    </source>
</evidence>
<feature type="signal peptide" evidence="7">
    <location>
        <begin position="1"/>
        <end position="21"/>
    </location>
</feature>
<dbReference type="SUPFAM" id="SSF55486">
    <property type="entry name" value="Metalloproteases ('zincins'), catalytic domain"/>
    <property type="match status" value="1"/>
</dbReference>
<accession>A0AAV9T228</accession>
<feature type="transmembrane region" description="Helical" evidence="6">
    <location>
        <begin position="368"/>
        <end position="389"/>
    </location>
</feature>
<comment type="function">
    <text evidence="1">Secreted metalloproteinase that allows assimilation of proteinaceous substrates.</text>
</comment>
<dbReference type="PANTHER" id="PTHR11360">
    <property type="entry name" value="MONOCARBOXYLATE TRANSPORTER"/>
    <property type="match status" value="1"/>
</dbReference>
<feature type="compositionally biased region" description="Polar residues" evidence="5">
    <location>
        <begin position="284"/>
        <end position="293"/>
    </location>
</feature>
<evidence type="ECO:0000256" key="2">
    <source>
        <dbReference type="ARBA" id="ARBA00004141"/>
    </source>
</evidence>
<gene>
    <name evidence="9" type="ORF">QIS74_11039</name>
</gene>
<dbReference type="Gene3D" id="1.20.1250.20">
    <property type="entry name" value="MFS general substrate transporter like domains"/>
    <property type="match status" value="2"/>
</dbReference>
<keyword evidence="6" id="KW-0812">Transmembrane</keyword>
<dbReference type="SUPFAM" id="SSF103473">
    <property type="entry name" value="MFS general substrate transporter"/>
    <property type="match status" value="1"/>
</dbReference>
<organism evidence="9 10">
    <name type="scientific">Colletotrichum tabaci</name>
    <dbReference type="NCBI Taxonomy" id="1209068"/>
    <lineage>
        <taxon>Eukaryota</taxon>
        <taxon>Fungi</taxon>
        <taxon>Dikarya</taxon>
        <taxon>Ascomycota</taxon>
        <taxon>Pezizomycotina</taxon>
        <taxon>Sordariomycetes</taxon>
        <taxon>Hypocreomycetidae</taxon>
        <taxon>Glomerellales</taxon>
        <taxon>Glomerellaceae</taxon>
        <taxon>Colletotrichum</taxon>
        <taxon>Colletotrichum destructivum species complex</taxon>
    </lineage>
</organism>
<comment type="caution">
    <text evidence="9">The sequence shown here is derived from an EMBL/GenBank/DDBJ whole genome shotgun (WGS) entry which is preliminary data.</text>
</comment>
<dbReference type="EMBL" id="JASAOK010000046">
    <property type="protein sequence ID" value="KAK6211775.1"/>
    <property type="molecule type" value="Genomic_DNA"/>
</dbReference>
<protein>
    <submittedName>
        <fullName evidence="9">Major facilitator superfamily transporter</fullName>
    </submittedName>
</protein>
<dbReference type="InterPro" id="IPR050327">
    <property type="entry name" value="Proton-linked_MCT"/>
</dbReference>
<feature type="chain" id="PRO_5043967712" evidence="7">
    <location>
        <begin position="22"/>
        <end position="763"/>
    </location>
</feature>
<feature type="transmembrane region" description="Helical" evidence="6">
    <location>
        <begin position="621"/>
        <end position="640"/>
    </location>
</feature>
<comment type="similarity">
    <text evidence="3">Belongs to the major facilitator superfamily. Monocarboxylate porter (TC 2.A.1.13) family.</text>
</comment>
<dbReference type="GO" id="GO:0016020">
    <property type="term" value="C:membrane"/>
    <property type="evidence" value="ECO:0007669"/>
    <property type="project" value="UniProtKB-SubCell"/>
</dbReference>
<dbReference type="Proteomes" id="UP001327957">
    <property type="component" value="Unassembled WGS sequence"/>
</dbReference>
<dbReference type="GO" id="GO:0022857">
    <property type="term" value="F:transmembrane transporter activity"/>
    <property type="evidence" value="ECO:0007669"/>
    <property type="project" value="InterPro"/>
</dbReference>
<dbReference type="InterPro" id="IPR036259">
    <property type="entry name" value="MFS_trans_sf"/>
</dbReference>
<dbReference type="InterPro" id="IPR011701">
    <property type="entry name" value="MFS"/>
</dbReference>
<feature type="transmembrane region" description="Helical" evidence="6">
    <location>
        <begin position="532"/>
        <end position="554"/>
    </location>
</feature>
<feature type="transmembrane region" description="Helical" evidence="6">
    <location>
        <begin position="691"/>
        <end position="710"/>
    </location>
</feature>
<keyword evidence="10" id="KW-1185">Reference proteome</keyword>
<evidence type="ECO:0000256" key="7">
    <source>
        <dbReference type="SAM" id="SignalP"/>
    </source>
</evidence>
<dbReference type="Pfam" id="PF05572">
    <property type="entry name" value="Peptidase_M43"/>
    <property type="match status" value="1"/>
</dbReference>
<dbReference type="AlphaFoldDB" id="A0AAV9T228"/>
<keyword evidence="6" id="KW-0472">Membrane</keyword>
<dbReference type="Gene3D" id="3.40.390.10">
    <property type="entry name" value="Collagenase (Catalytic Domain)"/>
    <property type="match status" value="1"/>
</dbReference>
<evidence type="ECO:0000313" key="9">
    <source>
        <dbReference type="EMBL" id="KAK6211775.1"/>
    </source>
</evidence>
<proteinExistence type="inferred from homology"/>